<proteinExistence type="predicted"/>
<name>A0A2U1QAU0_ARTAN</name>
<evidence type="ECO:0000313" key="2">
    <source>
        <dbReference type="Proteomes" id="UP000245207"/>
    </source>
</evidence>
<protein>
    <submittedName>
        <fullName evidence="1">Uncharacterized protein</fullName>
    </submittedName>
</protein>
<organism evidence="1 2">
    <name type="scientific">Artemisia annua</name>
    <name type="common">Sweet wormwood</name>
    <dbReference type="NCBI Taxonomy" id="35608"/>
    <lineage>
        <taxon>Eukaryota</taxon>
        <taxon>Viridiplantae</taxon>
        <taxon>Streptophyta</taxon>
        <taxon>Embryophyta</taxon>
        <taxon>Tracheophyta</taxon>
        <taxon>Spermatophyta</taxon>
        <taxon>Magnoliopsida</taxon>
        <taxon>eudicotyledons</taxon>
        <taxon>Gunneridae</taxon>
        <taxon>Pentapetalae</taxon>
        <taxon>asterids</taxon>
        <taxon>campanulids</taxon>
        <taxon>Asterales</taxon>
        <taxon>Asteraceae</taxon>
        <taxon>Asteroideae</taxon>
        <taxon>Anthemideae</taxon>
        <taxon>Artemisiinae</taxon>
        <taxon>Artemisia</taxon>
    </lineage>
</organism>
<sequence>MGFLARERFCDMDAQPNSNSGAFDQDVLASPVWALARIGTFMGRLSTQSNSLPIGRQYNKRESLRMGPLSDAEPMREGESIWEKGGLRAFKNQWKGKTCSLHSFLSKETEGKKGGDREEEIQNSHSTPWIVHTDSSFICNSFRVGNVGCWWGCAPSPSSSALQPE</sequence>
<dbReference type="OrthoDB" id="1571682at2759"/>
<comment type="caution">
    <text evidence="1">The sequence shown here is derived from an EMBL/GenBank/DDBJ whole genome shotgun (WGS) entry which is preliminary data.</text>
</comment>
<keyword evidence="2" id="KW-1185">Reference proteome</keyword>
<dbReference type="EMBL" id="PKPP01000263">
    <property type="protein sequence ID" value="PWA95121.1"/>
    <property type="molecule type" value="Genomic_DNA"/>
</dbReference>
<reference evidence="1 2" key="1">
    <citation type="journal article" date="2018" name="Mol. Plant">
        <title>The genome of Artemisia annua provides insight into the evolution of Asteraceae family and artemisinin biosynthesis.</title>
        <authorList>
            <person name="Shen Q."/>
            <person name="Zhang L."/>
            <person name="Liao Z."/>
            <person name="Wang S."/>
            <person name="Yan T."/>
            <person name="Shi P."/>
            <person name="Liu M."/>
            <person name="Fu X."/>
            <person name="Pan Q."/>
            <person name="Wang Y."/>
            <person name="Lv Z."/>
            <person name="Lu X."/>
            <person name="Zhang F."/>
            <person name="Jiang W."/>
            <person name="Ma Y."/>
            <person name="Chen M."/>
            <person name="Hao X."/>
            <person name="Li L."/>
            <person name="Tang Y."/>
            <person name="Lv G."/>
            <person name="Zhou Y."/>
            <person name="Sun X."/>
            <person name="Brodelius P.E."/>
            <person name="Rose J.K.C."/>
            <person name="Tang K."/>
        </authorList>
    </citation>
    <scope>NUCLEOTIDE SEQUENCE [LARGE SCALE GENOMIC DNA]</scope>
    <source>
        <strain evidence="2">cv. Huhao1</strain>
        <tissue evidence="1">Leaf</tissue>
    </source>
</reference>
<evidence type="ECO:0000313" key="1">
    <source>
        <dbReference type="EMBL" id="PWA95121.1"/>
    </source>
</evidence>
<dbReference type="Proteomes" id="UP000245207">
    <property type="component" value="Unassembled WGS sequence"/>
</dbReference>
<accession>A0A2U1QAU0</accession>
<dbReference type="AlphaFoldDB" id="A0A2U1QAU0"/>
<gene>
    <name evidence="1" type="ORF">CTI12_AA053050</name>
</gene>